<sequence>MSTASPSEIEQEVAQLVVDIGQNLTNNYIAMSSICFLVYDILINLDKEVEYIWKARWTASKALFIFGRYYGLGFISASFAVSTTIGLSAEVHENSGISLDDC</sequence>
<dbReference type="Proteomes" id="UP000683000">
    <property type="component" value="Unassembled WGS sequence"/>
</dbReference>
<protein>
    <recommendedName>
        <fullName evidence="2">DUF6533 domain-containing protein</fullName>
    </recommendedName>
</protein>
<name>A0A8I2YHA8_9AGAM</name>
<organism evidence="3 4">
    <name type="scientific">Boletus reticuloceps</name>
    <dbReference type="NCBI Taxonomy" id="495285"/>
    <lineage>
        <taxon>Eukaryota</taxon>
        <taxon>Fungi</taxon>
        <taxon>Dikarya</taxon>
        <taxon>Basidiomycota</taxon>
        <taxon>Agaricomycotina</taxon>
        <taxon>Agaricomycetes</taxon>
        <taxon>Agaricomycetidae</taxon>
        <taxon>Boletales</taxon>
        <taxon>Boletineae</taxon>
        <taxon>Boletaceae</taxon>
        <taxon>Boletoideae</taxon>
        <taxon>Boletus</taxon>
    </lineage>
</organism>
<comment type="caution">
    <text evidence="3">The sequence shown here is derived from an EMBL/GenBank/DDBJ whole genome shotgun (WGS) entry which is preliminary data.</text>
</comment>
<evidence type="ECO:0000313" key="4">
    <source>
        <dbReference type="Proteomes" id="UP000683000"/>
    </source>
</evidence>
<dbReference type="Pfam" id="PF20151">
    <property type="entry name" value="DUF6533"/>
    <property type="match status" value="1"/>
</dbReference>
<dbReference type="InterPro" id="IPR045340">
    <property type="entry name" value="DUF6533"/>
</dbReference>
<accession>A0A8I2YHA8</accession>
<keyword evidence="4" id="KW-1185">Reference proteome</keyword>
<feature type="transmembrane region" description="Helical" evidence="1">
    <location>
        <begin position="66"/>
        <end position="89"/>
    </location>
</feature>
<dbReference type="OrthoDB" id="2671816at2759"/>
<feature type="domain" description="DUF6533" evidence="2">
    <location>
        <begin position="28"/>
        <end position="72"/>
    </location>
</feature>
<evidence type="ECO:0000313" key="3">
    <source>
        <dbReference type="EMBL" id="KAG6371895.1"/>
    </source>
</evidence>
<proteinExistence type="predicted"/>
<feature type="transmembrane region" description="Helical" evidence="1">
    <location>
        <begin position="28"/>
        <end position="45"/>
    </location>
</feature>
<keyword evidence="1" id="KW-1133">Transmembrane helix</keyword>
<dbReference type="AlphaFoldDB" id="A0A8I2YHA8"/>
<evidence type="ECO:0000256" key="1">
    <source>
        <dbReference type="SAM" id="Phobius"/>
    </source>
</evidence>
<keyword evidence="1" id="KW-0812">Transmembrane</keyword>
<dbReference type="EMBL" id="JAGFBS010000031">
    <property type="protein sequence ID" value="KAG6371895.1"/>
    <property type="molecule type" value="Genomic_DNA"/>
</dbReference>
<evidence type="ECO:0000259" key="2">
    <source>
        <dbReference type="Pfam" id="PF20151"/>
    </source>
</evidence>
<keyword evidence="1" id="KW-0472">Membrane</keyword>
<reference evidence="3" key="1">
    <citation type="submission" date="2021-03" db="EMBL/GenBank/DDBJ databases">
        <title>Evolutionary innovations through gain and loss of genes in the ectomycorrhizal Boletales.</title>
        <authorList>
            <person name="Wu G."/>
            <person name="Miyauchi S."/>
            <person name="Morin E."/>
            <person name="Yang Z.-L."/>
            <person name="Xu J."/>
            <person name="Martin F.M."/>
        </authorList>
    </citation>
    <scope>NUCLEOTIDE SEQUENCE</scope>
    <source>
        <strain evidence="3">BR01</strain>
    </source>
</reference>
<gene>
    <name evidence="3" type="ORF">JVT61DRAFT_8901</name>
</gene>